<evidence type="ECO:0000313" key="2">
    <source>
        <dbReference type="Proteomes" id="UP000292082"/>
    </source>
</evidence>
<dbReference type="Proteomes" id="UP000292082">
    <property type="component" value="Unassembled WGS sequence"/>
</dbReference>
<accession>A0A4Q9PGD1</accession>
<dbReference type="EMBL" id="ML145266">
    <property type="protein sequence ID" value="TBU52101.1"/>
    <property type="molecule type" value="Genomic_DNA"/>
</dbReference>
<protein>
    <submittedName>
        <fullName evidence="1">Uncharacterized protein</fullName>
    </submittedName>
</protein>
<evidence type="ECO:0000313" key="1">
    <source>
        <dbReference type="EMBL" id="TBU52101.1"/>
    </source>
</evidence>
<proteinExistence type="predicted"/>
<dbReference type="AlphaFoldDB" id="A0A4Q9PGD1"/>
<organism evidence="1 2">
    <name type="scientific">Dichomitus squalens</name>
    <dbReference type="NCBI Taxonomy" id="114155"/>
    <lineage>
        <taxon>Eukaryota</taxon>
        <taxon>Fungi</taxon>
        <taxon>Dikarya</taxon>
        <taxon>Basidiomycota</taxon>
        <taxon>Agaricomycotina</taxon>
        <taxon>Agaricomycetes</taxon>
        <taxon>Polyporales</taxon>
        <taxon>Polyporaceae</taxon>
        <taxon>Dichomitus</taxon>
    </lineage>
</organism>
<sequence length="84" mass="8990">MRDISGPGVAARGRERVAMGVLFRPSSLLGSSPPTALLMHLSVLTLVLTIKERSWWIATPVLPKVSSLDDSTIPQSSYTGLDIA</sequence>
<gene>
    <name evidence="1" type="ORF">BD310DRAFT_260571</name>
</gene>
<keyword evidence="2" id="KW-1185">Reference proteome</keyword>
<reference evidence="1 2" key="1">
    <citation type="submission" date="2019-01" db="EMBL/GenBank/DDBJ databases">
        <title>Draft genome sequences of three monokaryotic isolates of the white-rot basidiomycete fungus Dichomitus squalens.</title>
        <authorList>
            <consortium name="DOE Joint Genome Institute"/>
            <person name="Lopez S.C."/>
            <person name="Andreopoulos B."/>
            <person name="Pangilinan J."/>
            <person name="Lipzen A."/>
            <person name="Riley R."/>
            <person name="Ahrendt S."/>
            <person name="Ng V."/>
            <person name="Barry K."/>
            <person name="Daum C."/>
            <person name="Grigoriev I.V."/>
            <person name="Hilden K.S."/>
            <person name="Makela M.R."/>
            <person name="de Vries R.P."/>
        </authorList>
    </citation>
    <scope>NUCLEOTIDE SEQUENCE [LARGE SCALE GENOMIC DNA]</scope>
    <source>
        <strain evidence="1 2">CBS 464.89</strain>
    </source>
</reference>
<name>A0A4Q9PGD1_9APHY</name>